<comment type="caution">
    <text evidence="3">The sequence shown here is derived from an EMBL/GenBank/DDBJ whole genome shotgun (WGS) entry which is preliminary data.</text>
</comment>
<reference evidence="4" key="1">
    <citation type="journal article" date="2019" name="Int. J. Syst. Evol. Microbiol.">
        <title>The Global Catalogue of Microorganisms (GCM) 10K type strain sequencing project: providing services to taxonomists for standard genome sequencing and annotation.</title>
        <authorList>
            <consortium name="The Broad Institute Genomics Platform"/>
            <consortium name="The Broad Institute Genome Sequencing Center for Infectious Disease"/>
            <person name="Wu L."/>
            <person name="Ma J."/>
        </authorList>
    </citation>
    <scope>NUCLEOTIDE SEQUENCE [LARGE SCALE GENOMIC DNA]</scope>
    <source>
        <strain evidence="4">KCTC 52042</strain>
    </source>
</reference>
<feature type="chain" id="PRO_5046873534" evidence="1">
    <location>
        <begin position="22"/>
        <end position="158"/>
    </location>
</feature>
<evidence type="ECO:0000256" key="1">
    <source>
        <dbReference type="SAM" id="SignalP"/>
    </source>
</evidence>
<organism evidence="3 4">
    <name type="scientific">Gracilimonas halophila</name>
    <dbReference type="NCBI Taxonomy" id="1834464"/>
    <lineage>
        <taxon>Bacteria</taxon>
        <taxon>Pseudomonadati</taxon>
        <taxon>Balneolota</taxon>
        <taxon>Balneolia</taxon>
        <taxon>Balneolales</taxon>
        <taxon>Balneolaceae</taxon>
        <taxon>Gracilimonas</taxon>
    </lineage>
</organism>
<evidence type="ECO:0000313" key="3">
    <source>
        <dbReference type="EMBL" id="MFD2532062.1"/>
    </source>
</evidence>
<accession>A0ABW5JKX5</accession>
<dbReference type="PROSITE" id="PS51257">
    <property type="entry name" value="PROKAR_LIPOPROTEIN"/>
    <property type="match status" value="1"/>
</dbReference>
<gene>
    <name evidence="3" type="ORF">ACFSVN_06365</name>
</gene>
<keyword evidence="4" id="KW-1185">Reference proteome</keyword>
<feature type="domain" description="PEGA" evidence="2">
    <location>
        <begin position="30"/>
        <end position="81"/>
    </location>
</feature>
<sequence length="158" mass="17181">MKKTKLTILTVLMLVFTQACGTIMQGTTQEVGISSNPSKASVTINGQDKGTTPMVLDLKRKDSHMIRIELDGYETYETTLTRKVSGWVWGNIVFGGLIGLVVDAAAGGMYKLTPEQISAELRNGNLSLNENNDGFFIAVVLEPNPEWEKIGSLKASTN</sequence>
<keyword evidence="1" id="KW-0732">Signal</keyword>
<protein>
    <submittedName>
        <fullName evidence="3">PEGA domain-containing protein</fullName>
    </submittedName>
</protein>
<dbReference type="Proteomes" id="UP001597460">
    <property type="component" value="Unassembled WGS sequence"/>
</dbReference>
<dbReference type="RefSeq" id="WP_390300167.1">
    <property type="nucleotide sequence ID" value="NZ_JBHULI010000024.1"/>
</dbReference>
<evidence type="ECO:0000313" key="4">
    <source>
        <dbReference type="Proteomes" id="UP001597460"/>
    </source>
</evidence>
<dbReference type="EMBL" id="JBHULI010000024">
    <property type="protein sequence ID" value="MFD2532062.1"/>
    <property type="molecule type" value="Genomic_DNA"/>
</dbReference>
<name>A0ABW5JKX5_9BACT</name>
<feature type="signal peptide" evidence="1">
    <location>
        <begin position="1"/>
        <end position="21"/>
    </location>
</feature>
<proteinExistence type="predicted"/>
<dbReference type="InterPro" id="IPR013229">
    <property type="entry name" value="PEGA"/>
</dbReference>
<evidence type="ECO:0000259" key="2">
    <source>
        <dbReference type="Pfam" id="PF08308"/>
    </source>
</evidence>
<dbReference type="Pfam" id="PF08308">
    <property type="entry name" value="PEGA"/>
    <property type="match status" value="1"/>
</dbReference>